<keyword evidence="1" id="KW-0472">Membrane</keyword>
<evidence type="ECO:0000256" key="1">
    <source>
        <dbReference type="SAM" id="Phobius"/>
    </source>
</evidence>
<evidence type="ECO:0000313" key="2">
    <source>
        <dbReference type="EMBL" id="KKN86277.1"/>
    </source>
</evidence>
<protein>
    <recommendedName>
        <fullName evidence="3">UDP-N-acetylmuramate--alanine ligase</fullName>
    </recommendedName>
</protein>
<organism evidence="2">
    <name type="scientific">marine sediment metagenome</name>
    <dbReference type="NCBI Taxonomy" id="412755"/>
    <lineage>
        <taxon>unclassified sequences</taxon>
        <taxon>metagenomes</taxon>
        <taxon>ecological metagenomes</taxon>
    </lineage>
</organism>
<keyword evidence="1" id="KW-0812">Transmembrane</keyword>
<dbReference type="Pfam" id="PF10658">
    <property type="entry name" value="DUF2484"/>
    <property type="match status" value="1"/>
</dbReference>
<feature type="transmembrane region" description="Helical" evidence="1">
    <location>
        <begin position="29"/>
        <end position="60"/>
    </location>
</feature>
<dbReference type="InterPro" id="IPR018919">
    <property type="entry name" value="DUF2484"/>
</dbReference>
<evidence type="ECO:0008006" key="3">
    <source>
        <dbReference type="Google" id="ProtNLM"/>
    </source>
</evidence>
<sequence length="83" mass="9314">MTLLWACILWVFCSATVATLPMRLQYIPGILLLIAAPVLIVLIGLQEGWLFTLLAFAAFVSMFRNPLRFLLAKLRGQNPEVPK</sequence>
<reference evidence="2" key="1">
    <citation type="journal article" date="2015" name="Nature">
        <title>Complex archaea that bridge the gap between prokaryotes and eukaryotes.</title>
        <authorList>
            <person name="Spang A."/>
            <person name="Saw J.H."/>
            <person name="Jorgensen S.L."/>
            <person name="Zaremba-Niedzwiedzka K."/>
            <person name="Martijn J."/>
            <person name="Lind A.E."/>
            <person name="van Eijk R."/>
            <person name="Schleper C."/>
            <person name="Guy L."/>
            <person name="Ettema T.J."/>
        </authorList>
    </citation>
    <scope>NUCLEOTIDE SEQUENCE</scope>
</reference>
<gene>
    <name evidence="2" type="ORF">LCGC14_0269760</name>
</gene>
<dbReference type="EMBL" id="LAZR01000149">
    <property type="protein sequence ID" value="KKN86277.1"/>
    <property type="molecule type" value="Genomic_DNA"/>
</dbReference>
<keyword evidence="1" id="KW-1133">Transmembrane helix</keyword>
<dbReference type="AlphaFoldDB" id="A0A0F9UG20"/>
<accession>A0A0F9UG20</accession>
<comment type="caution">
    <text evidence="2">The sequence shown here is derived from an EMBL/GenBank/DDBJ whole genome shotgun (WGS) entry which is preliminary data.</text>
</comment>
<name>A0A0F9UG20_9ZZZZ</name>
<proteinExistence type="predicted"/>